<dbReference type="GO" id="GO:0003677">
    <property type="term" value="F:DNA binding"/>
    <property type="evidence" value="ECO:0007669"/>
    <property type="project" value="UniProtKB-KW"/>
</dbReference>
<dbReference type="InterPro" id="IPR014710">
    <property type="entry name" value="RmlC-like_jellyroll"/>
</dbReference>
<dbReference type="Pfam" id="PF13545">
    <property type="entry name" value="HTH_Crp_2"/>
    <property type="match status" value="1"/>
</dbReference>
<evidence type="ECO:0000259" key="4">
    <source>
        <dbReference type="SMART" id="SM00100"/>
    </source>
</evidence>
<keyword evidence="7" id="KW-1185">Reference proteome</keyword>
<gene>
    <name evidence="6" type="ORF">F0460_13940</name>
</gene>
<dbReference type="SMART" id="SM00100">
    <property type="entry name" value="cNMP"/>
    <property type="match status" value="1"/>
</dbReference>
<feature type="domain" description="Cyclic nucleotide-binding" evidence="4">
    <location>
        <begin position="10"/>
        <end position="129"/>
    </location>
</feature>
<dbReference type="InterPro" id="IPR036390">
    <property type="entry name" value="WH_DNA-bd_sf"/>
</dbReference>
<dbReference type="Pfam" id="PF00027">
    <property type="entry name" value="cNMP_binding"/>
    <property type="match status" value="1"/>
</dbReference>
<keyword evidence="1" id="KW-0805">Transcription regulation</keyword>
<accession>A0A5M6CEU4</accession>
<name>A0A5M6CEU4_9FLAO</name>
<sequence length="215" mass="24514">MSNKKHLSEKFAFLGSEFLAELDNCAVIAEVKARTEIIAPGQRINNIPILLSGSVKVYTLNDGRELLYYYIKPGESCIMTVASIFQNSISRIYAYAEEHSKFALIPVSDFLRFVKKYPLINTVFYEEYDTRFTALMDMVNDAVYHKLDIRVFNYIQKQVELTGTNPVMISHKEIATGLGTVREVVSRVLKKLVNEGHVVQHKYGIELLNKKKVSP</sequence>
<evidence type="ECO:0000259" key="5">
    <source>
        <dbReference type="SMART" id="SM00419"/>
    </source>
</evidence>
<dbReference type="GO" id="GO:0006355">
    <property type="term" value="P:regulation of DNA-templated transcription"/>
    <property type="evidence" value="ECO:0007669"/>
    <property type="project" value="InterPro"/>
</dbReference>
<evidence type="ECO:0000256" key="1">
    <source>
        <dbReference type="ARBA" id="ARBA00023015"/>
    </source>
</evidence>
<dbReference type="EMBL" id="VWSG01000013">
    <property type="protein sequence ID" value="KAA5531965.1"/>
    <property type="molecule type" value="Genomic_DNA"/>
</dbReference>
<dbReference type="SMART" id="SM00419">
    <property type="entry name" value="HTH_CRP"/>
    <property type="match status" value="1"/>
</dbReference>
<organism evidence="6 7">
    <name type="scientific">Paenimyroides baculatum</name>
    <dbReference type="NCBI Taxonomy" id="2608000"/>
    <lineage>
        <taxon>Bacteria</taxon>
        <taxon>Pseudomonadati</taxon>
        <taxon>Bacteroidota</taxon>
        <taxon>Flavobacteriia</taxon>
        <taxon>Flavobacteriales</taxon>
        <taxon>Flavobacteriaceae</taxon>
        <taxon>Paenimyroides</taxon>
    </lineage>
</organism>
<protein>
    <submittedName>
        <fullName evidence="6">Crp/Fnr family transcriptional regulator</fullName>
    </submittedName>
</protein>
<dbReference type="InterPro" id="IPR000595">
    <property type="entry name" value="cNMP-bd_dom"/>
</dbReference>
<evidence type="ECO:0000256" key="2">
    <source>
        <dbReference type="ARBA" id="ARBA00023125"/>
    </source>
</evidence>
<dbReference type="CDD" id="cd00038">
    <property type="entry name" value="CAP_ED"/>
    <property type="match status" value="1"/>
</dbReference>
<dbReference type="InterPro" id="IPR018490">
    <property type="entry name" value="cNMP-bd_dom_sf"/>
</dbReference>
<feature type="domain" description="HTH crp-type" evidence="5">
    <location>
        <begin position="160"/>
        <end position="209"/>
    </location>
</feature>
<proteinExistence type="predicted"/>
<keyword evidence="3" id="KW-0804">Transcription</keyword>
<dbReference type="InterPro" id="IPR036388">
    <property type="entry name" value="WH-like_DNA-bd_sf"/>
</dbReference>
<dbReference type="SUPFAM" id="SSF51206">
    <property type="entry name" value="cAMP-binding domain-like"/>
    <property type="match status" value="1"/>
</dbReference>
<dbReference type="Proteomes" id="UP000325141">
    <property type="component" value="Unassembled WGS sequence"/>
</dbReference>
<dbReference type="Gene3D" id="2.60.120.10">
    <property type="entry name" value="Jelly Rolls"/>
    <property type="match status" value="1"/>
</dbReference>
<dbReference type="RefSeq" id="WP_150014286.1">
    <property type="nucleotide sequence ID" value="NZ_VWSG01000013.1"/>
</dbReference>
<dbReference type="AlphaFoldDB" id="A0A5M6CEU4"/>
<evidence type="ECO:0000313" key="7">
    <source>
        <dbReference type="Proteomes" id="UP000325141"/>
    </source>
</evidence>
<comment type="caution">
    <text evidence="6">The sequence shown here is derived from an EMBL/GenBank/DDBJ whole genome shotgun (WGS) entry which is preliminary data.</text>
</comment>
<evidence type="ECO:0000256" key="3">
    <source>
        <dbReference type="ARBA" id="ARBA00023163"/>
    </source>
</evidence>
<dbReference type="InterPro" id="IPR012318">
    <property type="entry name" value="HTH_CRP"/>
</dbReference>
<evidence type="ECO:0000313" key="6">
    <source>
        <dbReference type="EMBL" id="KAA5531965.1"/>
    </source>
</evidence>
<dbReference type="SUPFAM" id="SSF46785">
    <property type="entry name" value="Winged helix' DNA-binding domain"/>
    <property type="match status" value="1"/>
</dbReference>
<keyword evidence="2" id="KW-0238">DNA-binding</keyword>
<dbReference type="Gene3D" id="1.10.10.10">
    <property type="entry name" value="Winged helix-like DNA-binding domain superfamily/Winged helix DNA-binding domain"/>
    <property type="match status" value="1"/>
</dbReference>
<reference evidence="6 7" key="1">
    <citation type="submission" date="2019-09" db="EMBL/GenBank/DDBJ databases">
        <title>Genome sequence and assembly of Flavobacterium sp.</title>
        <authorList>
            <person name="Chhetri G."/>
        </authorList>
    </citation>
    <scope>NUCLEOTIDE SEQUENCE [LARGE SCALE GENOMIC DNA]</scope>
    <source>
        <strain evidence="6 7">SNL9</strain>
    </source>
</reference>